<keyword evidence="4" id="KW-0378">Hydrolase</keyword>
<comment type="similarity">
    <text evidence="7">Belongs to the peptidase M42 family.</text>
</comment>
<dbReference type="InterPro" id="IPR036264">
    <property type="entry name" value="Bact_exopeptidase_dim_dom"/>
</dbReference>
<comment type="caution">
    <text evidence="9">The sequence shown here is derived from an EMBL/GenBank/DDBJ whole genome shotgun (WGS) entry which is preliminary data.</text>
</comment>
<keyword evidence="2" id="KW-0645">Protease</keyword>
<evidence type="ECO:0000259" key="8">
    <source>
        <dbReference type="Pfam" id="PF07687"/>
    </source>
</evidence>
<keyword evidence="6" id="KW-0482">Metalloprotease</keyword>
<evidence type="ECO:0000256" key="4">
    <source>
        <dbReference type="ARBA" id="ARBA00022801"/>
    </source>
</evidence>
<comment type="cofactor">
    <cofactor evidence="1">
        <name>Zn(2+)</name>
        <dbReference type="ChEBI" id="CHEBI:29105"/>
    </cofactor>
</comment>
<evidence type="ECO:0000256" key="7">
    <source>
        <dbReference type="PIRNR" id="PIRNR001123"/>
    </source>
</evidence>
<keyword evidence="5" id="KW-0862">Zinc</keyword>
<accession>A0ABV8JLV8</accession>
<evidence type="ECO:0000256" key="1">
    <source>
        <dbReference type="ARBA" id="ARBA00001947"/>
    </source>
</evidence>
<dbReference type="Proteomes" id="UP001595843">
    <property type="component" value="Unassembled WGS sequence"/>
</dbReference>
<evidence type="ECO:0000313" key="10">
    <source>
        <dbReference type="Proteomes" id="UP001595843"/>
    </source>
</evidence>
<protein>
    <submittedName>
        <fullName evidence="9">M20/M25/M40 family metallo-hydrolase</fullName>
    </submittedName>
</protein>
<dbReference type="InterPro" id="IPR002933">
    <property type="entry name" value="Peptidase_M20"/>
</dbReference>
<dbReference type="Gene3D" id="3.40.630.10">
    <property type="entry name" value="Zn peptidases"/>
    <property type="match status" value="1"/>
</dbReference>
<evidence type="ECO:0000313" key="9">
    <source>
        <dbReference type="EMBL" id="MFC4078176.1"/>
    </source>
</evidence>
<organism evidence="9 10">
    <name type="scientific">Salinithrix halophila</name>
    <dbReference type="NCBI Taxonomy" id="1485204"/>
    <lineage>
        <taxon>Bacteria</taxon>
        <taxon>Bacillati</taxon>
        <taxon>Bacillota</taxon>
        <taxon>Bacilli</taxon>
        <taxon>Bacillales</taxon>
        <taxon>Thermoactinomycetaceae</taxon>
        <taxon>Salinithrix</taxon>
    </lineage>
</organism>
<dbReference type="EMBL" id="JBHSAP010000018">
    <property type="protein sequence ID" value="MFC4078176.1"/>
    <property type="molecule type" value="Genomic_DNA"/>
</dbReference>
<evidence type="ECO:0000256" key="3">
    <source>
        <dbReference type="ARBA" id="ARBA00022723"/>
    </source>
</evidence>
<dbReference type="InterPro" id="IPR010162">
    <property type="entry name" value="PepT-like"/>
</dbReference>
<dbReference type="SUPFAM" id="SSF53187">
    <property type="entry name" value="Zn-dependent exopeptidases"/>
    <property type="match status" value="1"/>
</dbReference>
<dbReference type="RefSeq" id="WP_380706000.1">
    <property type="nucleotide sequence ID" value="NZ_JBHSAP010000018.1"/>
</dbReference>
<dbReference type="PROSITE" id="PS00759">
    <property type="entry name" value="ARGE_DAPE_CPG2_2"/>
    <property type="match status" value="1"/>
</dbReference>
<dbReference type="Pfam" id="PF07687">
    <property type="entry name" value="M20_dimer"/>
    <property type="match status" value="1"/>
</dbReference>
<gene>
    <name evidence="9" type="ORF">ACFOUO_15360</name>
</gene>
<dbReference type="PANTHER" id="PTHR42994">
    <property type="entry name" value="PEPTIDASE T"/>
    <property type="match status" value="1"/>
</dbReference>
<dbReference type="NCBIfam" id="TIGR01883">
    <property type="entry name" value="PepT-like"/>
    <property type="match status" value="1"/>
</dbReference>
<feature type="domain" description="Peptidase M20 dimerisation" evidence="8">
    <location>
        <begin position="185"/>
        <end position="274"/>
    </location>
</feature>
<keyword evidence="3" id="KW-0479">Metal-binding</keyword>
<dbReference type="Pfam" id="PF01546">
    <property type="entry name" value="Peptidase_M20"/>
    <property type="match status" value="1"/>
</dbReference>
<sequence>MINEQRLLDEFLELVQTDSETGEERTICELLKEKLTALGFHVTEDDSAKQTGHGAGNLIANLEGTMEGAPRIYFTSHMDTVSPGKGIKPAVENGWVVSDGSTILGSDDKAGLAALLEGIRTVREHQLPYGPVQLIITAGEESGLVGSKALDPELIRSDFGFAMDSNGPVGHIITSAPSQVKIFAKIYGRAAHAGVNPEDGVSAIQVASRAIAKMPLGRIDDETTANIGQFRGGTASNVVSEYAEVLAEARSRNEAKLKKQVDRMVEAYEKAAEELGARVELDVDVMYPAFQYEESDPVVQKAVAAVKKIGRQPKLIASGGGSDANVIAGHGIPTVNLGVGYENIHTTSERMPIEELNKAAELVVALIDVSKEQ</sequence>
<dbReference type="InterPro" id="IPR011650">
    <property type="entry name" value="Peptidase_M20_dimer"/>
</dbReference>
<dbReference type="InterPro" id="IPR001261">
    <property type="entry name" value="ArgE/DapE_CS"/>
</dbReference>
<reference evidence="10" key="1">
    <citation type="journal article" date="2019" name="Int. J. Syst. Evol. Microbiol.">
        <title>The Global Catalogue of Microorganisms (GCM) 10K type strain sequencing project: providing services to taxonomists for standard genome sequencing and annotation.</title>
        <authorList>
            <consortium name="The Broad Institute Genomics Platform"/>
            <consortium name="The Broad Institute Genome Sequencing Center for Infectious Disease"/>
            <person name="Wu L."/>
            <person name="Ma J."/>
        </authorList>
    </citation>
    <scope>NUCLEOTIDE SEQUENCE [LARGE SCALE GENOMIC DNA]</scope>
    <source>
        <strain evidence="10">IBRC-M 10813</strain>
    </source>
</reference>
<name>A0ABV8JLV8_9BACL</name>
<dbReference type="PANTHER" id="PTHR42994:SF2">
    <property type="entry name" value="PEPTIDASE"/>
    <property type="match status" value="1"/>
</dbReference>
<dbReference type="PROSITE" id="PS00758">
    <property type="entry name" value="ARGE_DAPE_CPG2_1"/>
    <property type="match status" value="1"/>
</dbReference>
<evidence type="ECO:0000256" key="6">
    <source>
        <dbReference type="ARBA" id="ARBA00023049"/>
    </source>
</evidence>
<dbReference type="Gene3D" id="3.30.70.360">
    <property type="match status" value="1"/>
</dbReference>
<dbReference type="SUPFAM" id="SSF55031">
    <property type="entry name" value="Bacterial exopeptidase dimerisation domain"/>
    <property type="match status" value="1"/>
</dbReference>
<dbReference type="PIRSF" id="PIRSF001123">
    <property type="entry name" value="PepA_GA"/>
    <property type="match status" value="1"/>
</dbReference>
<proteinExistence type="inferred from homology"/>
<dbReference type="InterPro" id="IPR008007">
    <property type="entry name" value="Peptidase_M42"/>
</dbReference>
<evidence type="ECO:0000256" key="2">
    <source>
        <dbReference type="ARBA" id="ARBA00022670"/>
    </source>
</evidence>
<evidence type="ECO:0000256" key="5">
    <source>
        <dbReference type="ARBA" id="ARBA00022833"/>
    </source>
</evidence>
<keyword evidence="10" id="KW-1185">Reference proteome</keyword>